<dbReference type="GO" id="GO:0005783">
    <property type="term" value="C:endoplasmic reticulum"/>
    <property type="evidence" value="ECO:0007669"/>
    <property type="project" value="TreeGrafter"/>
</dbReference>
<dbReference type="SUPFAM" id="SSF51735">
    <property type="entry name" value="NAD(P)-binding Rossmann-fold domains"/>
    <property type="match status" value="1"/>
</dbReference>
<sequence length="293" mass="31653">MARTILITGCSDGGLGAALAIKFHQHGDRVLATARNPAKVESLKKLGIETLTLDVLSDESIRACVKEVSALTGGSLDMLINNAGAGYSMPILDASMDEIERLYRLNVLSVLRVTQLFFPLLRAAAPGSTVVNQTSVASTMGLPWQGAYNSSKAAIANFSETMRLEFQPFGIKVIDLKTGAVKTPFFENMAQQHTAGLPEDSVYMPIKDKVEKVMNGDFGSMEPQDVNKWAKNVVGDLSKRTPSAHIWRGTSATLAWIGTFMPVGTFDSMVRKLTGTGILEQKLKEEGGSKKAR</sequence>
<dbReference type="GO" id="GO:0006654">
    <property type="term" value="P:phosphatidic acid biosynthetic process"/>
    <property type="evidence" value="ECO:0007669"/>
    <property type="project" value="TreeGrafter"/>
</dbReference>
<dbReference type="AlphaFoldDB" id="A0AAV9PXD5"/>
<evidence type="ECO:0000256" key="3">
    <source>
        <dbReference type="ARBA" id="ARBA00023002"/>
    </source>
</evidence>
<dbReference type="PRINTS" id="PR00081">
    <property type="entry name" value="GDHRDH"/>
</dbReference>
<comment type="similarity">
    <text evidence="1 4">Belongs to the short-chain dehydrogenases/reductases (SDR) family.</text>
</comment>
<feature type="domain" description="Ketoreductase" evidence="5">
    <location>
        <begin position="3"/>
        <end position="177"/>
    </location>
</feature>
<dbReference type="CDD" id="cd05374">
    <property type="entry name" value="17beta-HSD-like_SDR_c"/>
    <property type="match status" value="1"/>
</dbReference>
<evidence type="ECO:0000256" key="2">
    <source>
        <dbReference type="ARBA" id="ARBA00022857"/>
    </source>
</evidence>
<protein>
    <submittedName>
        <fullName evidence="6">NADPH-dependent 1-acyl dihydroxyacetone phosphate reductase</fullName>
        <ecNumber evidence="6">1.1.1.101</ecNumber>
    </submittedName>
</protein>
<keyword evidence="7" id="KW-1185">Reference proteome</keyword>
<dbReference type="EC" id="1.1.1.101" evidence="6"/>
<name>A0AAV9PXD5_9PEZI</name>
<keyword evidence="2" id="KW-0521">NADP</keyword>
<dbReference type="Pfam" id="PF00106">
    <property type="entry name" value="adh_short"/>
    <property type="match status" value="1"/>
</dbReference>
<dbReference type="EMBL" id="JAXLQG010000025">
    <property type="protein sequence ID" value="KAK5528738.1"/>
    <property type="molecule type" value="Genomic_DNA"/>
</dbReference>
<dbReference type="InterPro" id="IPR020904">
    <property type="entry name" value="Sc_DH/Rdtase_CS"/>
</dbReference>
<evidence type="ECO:0000313" key="7">
    <source>
        <dbReference type="Proteomes" id="UP001345827"/>
    </source>
</evidence>
<dbReference type="InterPro" id="IPR002347">
    <property type="entry name" value="SDR_fam"/>
</dbReference>
<dbReference type="InterPro" id="IPR036291">
    <property type="entry name" value="NAD(P)-bd_dom_sf"/>
</dbReference>
<evidence type="ECO:0000313" key="6">
    <source>
        <dbReference type="EMBL" id="KAK5528738.1"/>
    </source>
</evidence>
<dbReference type="GO" id="GO:0004806">
    <property type="term" value="F:triacylglycerol lipase activity"/>
    <property type="evidence" value="ECO:0007669"/>
    <property type="project" value="TreeGrafter"/>
</dbReference>
<gene>
    <name evidence="6" type="primary">AYR1_3</name>
    <name evidence="6" type="ORF">LTR25_010351</name>
</gene>
<comment type="caution">
    <text evidence="6">The sequence shown here is derived from an EMBL/GenBank/DDBJ whole genome shotgun (WGS) entry which is preliminary data.</text>
</comment>
<dbReference type="GO" id="GO:0019433">
    <property type="term" value="P:triglyceride catabolic process"/>
    <property type="evidence" value="ECO:0007669"/>
    <property type="project" value="TreeGrafter"/>
</dbReference>
<dbReference type="InterPro" id="IPR057326">
    <property type="entry name" value="KR_dom"/>
</dbReference>
<proteinExistence type="inferred from homology"/>
<reference evidence="6 7" key="1">
    <citation type="submission" date="2023-06" db="EMBL/GenBank/DDBJ databases">
        <title>Black Yeasts Isolated from many extreme environments.</title>
        <authorList>
            <person name="Coleine C."/>
            <person name="Stajich J.E."/>
            <person name="Selbmann L."/>
        </authorList>
    </citation>
    <scope>NUCLEOTIDE SEQUENCE [LARGE SCALE GENOMIC DNA]</scope>
    <source>
        <strain evidence="6 7">CCFEE 5887</strain>
    </source>
</reference>
<dbReference type="GO" id="GO:0005811">
    <property type="term" value="C:lipid droplet"/>
    <property type="evidence" value="ECO:0007669"/>
    <property type="project" value="TreeGrafter"/>
</dbReference>
<evidence type="ECO:0000259" key="5">
    <source>
        <dbReference type="SMART" id="SM00822"/>
    </source>
</evidence>
<dbReference type="PROSITE" id="PS00061">
    <property type="entry name" value="ADH_SHORT"/>
    <property type="match status" value="1"/>
</dbReference>
<dbReference type="PANTHER" id="PTHR44169:SF3">
    <property type="entry name" value="SHORT-CHAIN DEHYDROGENASE SRDE"/>
    <property type="match status" value="1"/>
</dbReference>
<organism evidence="6 7">
    <name type="scientific">Vermiconidia calcicola</name>
    <dbReference type="NCBI Taxonomy" id="1690605"/>
    <lineage>
        <taxon>Eukaryota</taxon>
        <taxon>Fungi</taxon>
        <taxon>Dikarya</taxon>
        <taxon>Ascomycota</taxon>
        <taxon>Pezizomycotina</taxon>
        <taxon>Dothideomycetes</taxon>
        <taxon>Dothideomycetidae</taxon>
        <taxon>Mycosphaerellales</taxon>
        <taxon>Extremaceae</taxon>
        <taxon>Vermiconidia</taxon>
    </lineage>
</organism>
<dbReference type="Proteomes" id="UP001345827">
    <property type="component" value="Unassembled WGS sequence"/>
</dbReference>
<keyword evidence="3 6" id="KW-0560">Oxidoreductase</keyword>
<dbReference type="Gene3D" id="3.40.50.720">
    <property type="entry name" value="NAD(P)-binding Rossmann-like Domain"/>
    <property type="match status" value="1"/>
</dbReference>
<evidence type="ECO:0000256" key="4">
    <source>
        <dbReference type="RuleBase" id="RU000363"/>
    </source>
</evidence>
<evidence type="ECO:0000256" key="1">
    <source>
        <dbReference type="ARBA" id="ARBA00006484"/>
    </source>
</evidence>
<dbReference type="PRINTS" id="PR00080">
    <property type="entry name" value="SDRFAMILY"/>
</dbReference>
<dbReference type="GO" id="GO:0000140">
    <property type="term" value="F:acylglycerone-phosphate reductase (NADP+) activity"/>
    <property type="evidence" value="ECO:0007669"/>
    <property type="project" value="UniProtKB-EC"/>
</dbReference>
<dbReference type="SMART" id="SM00822">
    <property type="entry name" value="PKS_KR"/>
    <property type="match status" value="1"/>
</dbReference>
<dbReference type="PANTHER" id="PTHR44169">
    <property type="entry name" value="NADPH-DEPENDENT 1-ACYLDIHYDROXYACETONE PHOSPHATE REDUCTASE"/>
    <property type="match status" value="1"/>
</dbReference>
<accession>A0AAV9PXD5</accession>